<evidence type="ECO:0000256" key="1">
    <source>
        <dbReference type="ARBA" id="ARBA00004651"/>
    </source>
</evidence>
<accession>A0A562JEM0</accession>
<dbReference type="AlphaFoldDB" id="A0A562JEM0"/>
<evidence type="ECO:0000313" key="12">
    <source>
        <dbReference type="EMBL" id="TWH81598.1"/>
    </source>
</evidence>
<evidence type="ECO:0000256" key="8">
    <source>
        <dbReference type="ARBA" id="ARBA00023136"/>
    </source>
</evidence>
<evidence type="ECO:0000256" key="5">
    <source>
        <dbReference type="ARBA" id="ARBA00022741"/>
    </source>
</evidence>
<organism evidence="12 13">
    <name type="scientific">Sedimentibacter saalensis</name>
    <dbReference type="NCBI Taxonomy" id="130788"/>
    <lineage>
        <taxon>Bacteria</taxon>
        <taxon>Bacillati</taxon>
        <taxon>Bacillota</taxon>
        <taxon>Tissierellia</taxon>
        <taxon>Sedimentibacter</taxon>
    </lineage>
</organism>
<reference evidence="12 13" key="1">
    <citation type="submission" date="2019-07" db="EMBL/GenBank/DDBJ databases">
        <title>Genomic Encyclopedia of Type Strains, Phase I: the one thousand microbial genomes (KMG-I) project.</title>
        <authorList>
            <person name="Kyrpides N."/>
        </authorList>
    </citation>
    <scope>NUCLEOTIDE SEQUENCE [LARGE SCALE GENOMIC DNA]</scope>
    <source>
        <strain evidence="12 13">DSM 13558</strain>
    </source>
</reference>
<dbReference type="InterPro" id="IPR011527">
    <property type="entry name" value="ABC1_TM_dom"/>
</dbReference>
<proteinExistence type="predicted"/>
<dbReference type="PROSITE" id="PS50893">
    <property type="entry name" value="ABC_TRANSPORTER_2"/>
    <property type="match status" value="1"/>
</dbReference>
<protein>
    <submittedName>
        <fullName evidence="12">ATP-binding cassette subfamily B protein</fullName>
    </submittedName>
</protein>
<dbReference type="Gene3D" id="1.20.1560.10">
    <property type="entry name" value="ABC transporter type 1, transmembrane domain"/>
    <property type="match status" value="1"/>
</dbReference>
<evidence type="ECO:0000256" key="7">
    <source>
        <dbReference type="ARBA" id="ARBA00022989"/>
    </source>
</evidence>
<keyword evidence="7 9" id="KW-1133">Transmembrane helix</keyword>
<evidence type="ECO:0000259" key="10">
    <source>
        <dbReference type="PROSITE" id="PS50893"/>
    </source>
</evidence>
<keyword evidence="13" id="KW-1185">Reference proteome</keyword>
<keyword evidence="2" id="KW-0813">Transport</keyword>
<dbReference type="Pfam" id="PF00005">
    <property type="entry name" value="ABC_tran"/>
    <property type="match status" value="1"/>
</dbReference>
<feature type="transmembrane region" description="Helical" evidence="9">
    <location>
        <begin position="266"/>
        <end position="288"/>
    </location>
</feature>
<dbReference type="InterPro" id="IPR003593">
    <property type="entry name" value="AAA+_ATPase"/>
</dbReference>
<dbReference type="InterPro" id="IPR027417">
    <property type="entry name" value="P-loop_NTPase"/>
</dbReference>
<dbReference type="GO" id="GO:0005886">
    <property type="term" value="C:plasma membrane"/>
    <property type="evidence" value="ECO:0007669"/>
    <property type="project" value="UniProtKB-SubCell"/>
</dbReference>
<feature type="transmembrane region" description="Helical" evidence="9">
    <location>
        <begin position="294"/>
        <end position="314"/>
    </location>
</feature>
<keyword evidence="3" id="KW-1003">Cell membrane</keyword>
<dbReference type="Proteomes" id="UP000315343">
    <property type="component" value="Unassembled WGS sequence"/>
</dbReference>
<dbReference type="InterPro" id="IPR036640">
    <property type="entry name" value="ABC1_TM_sf"/>
</dbReference>
<dbReference type="FunFam" id="3.40.50.300:FF:000221">
    <property type="entry name" value="Multidrug ABC transporter ATP-binding protein"/>
    <property type="match status" value="1"/>
</dbReference>
<sequence>MDAKNKLNLKTIYSYTRGYRKFIALSAAATVVRVLAGFTTPQVISFTVDSIIDDVPYKLISPLMKLISMAGGREGLRQNLWLCAAFVIAIAIIASLSDFVGRISIAKATEGTVKTIRNKLFEHIQKLPYSWHIKNQTGDIIQRSTSDVEVLRNFISTQLSEMFRTIMLVAISLALMFPMNLKLTLMVLVFVPVVILYSSIFYGILSKKFLVADEAEGALFTATQENLTGVRVVRAFGREKYEIEKFSERNLKFSDLWVKLGYQLGYYWGIGDLVTGLMVMTIVVAGTYQAVNNVITLGEFLVFVSYTSMIAWPLRSFGRILGELSKTKVSAQRICEILSEPEESETPEAVEPDMNKDIEYKNVTFKYDGSVPVLDDVSFKIKAGTTFAVLGGTGSGKTTLMHLLNRLYDLPEDSGSITIGGVDIRKIKREYLRKNIGMVLQEPFLFSRSIKDNITIVNENATIDDVKEATSIAHVDEAIEEFSKGYDTIVGERGVTLSGGQKQRVSIARMLLQKTPIMVFDDSLSAVDAETDAKIREALKKDKKDSTIILISHRITTLMQADIILVLDKGRVADMGTHDELIERDGIYKEVFNVQMNLSDVD</sequence>
<feature type="domain" description="ABC transporter" evidence="10">
    <location>
        <begin position="358"/>
        <end position="594"/>
    </location>
</feature>
<evidence type="ECO:0000256" key="6">
    <source>
        <dbReference type="ARBA" id="ARBA00022840"/>
    </source>
</evidence>
<keyword evidence="6 12" id="KW-0067">ATP-binding</keyword>
<name>A0A562JEM0_9FIRM</name>
<dbReference type="Pfam" id="PF00664">
    <property type="entry name" value="ABC_membrane"/>
    <property type="match status" value="1"/>
</dbReference>
<dbReference type="Gene3D" id="3.40.50.300">
    <property type="entry name" value="P-loop containing nucleotide triphosphate hydrolases"/>
    <property type="match status" value="1"/>
</dbReference>
<evidence type="ECO:0000259" key="11">
    <source>
        <dbReference type="PROSITE" id="PS50929"/>
    </source>
</evidence>
<dbReference type="GO" id="GO:0015421">
    <property type="term" value="F:ABC-type oligopeptide transporter activity"/>
    <property type="evidence" value="ECO:0007669"/>
    <property type="project" value="TreeGrafter"/>
</dbReference>
<dbReference type="CDD" id="cd18542">
    <property type="entry name" value="ABC_6TM_YknU_like"/>
    <property type="match status" value="1"/>
</dbReference>
<dbReference type="PROSITE" id="PS00211">
    <property type="entry name" value="ABC_TRANSPORTER_1"/>
    <property type="match status" value="1"/>
</dbReference>
<evidence type="ECO:0000313" key="13">
    <source>
        <dbReference type="Proteomes" id="UP000315343"/>
    </source>
</evidence>
<dbReference type="RefSeq" id="WP_145081625.1">
    <property type="nucleotide sequence ID" value="NZ_VLKH01000003.1"/>
</dbReference>
<evidence type="ECO:0000256" key="3">
    <source>
        <dbReference type="ARBA" id="ARBA00022475"/>
    </source>
</evidence>
<keyword evidence="5" id="KW-0547">Nucleotide-binding</keyword>
<evidence type="ECO:0000256" key="4">
    <source>
        <dbReference type="ARBA" id="ARBA00022692"/>
    </source>
</evidence>
<feature type="transmembrane region" description="Helical" evidence="9">
    <location>
        <begin position="185"/>
        <end position="205"/>
    </location>
</feature>
<feature type="domain" description="ABC transmembrane type-1" evidence="11">
    <location>
        <begin position="24"/>
        <end position="326"/>
    </location>
</feature>
<dbReference type="PANTHER" id="PTHR43394">
    <property type="entry name" value="ATP-DEPENDENT PERMEASE MDL1, MITOCHONDRIAL"/>
    <property type="match status" value="1"/>
</dbReference>
<dbReference type="SMART" id="SM00382">
    <property type="entry name" value="AAA"/>
    <property type="match status" value="1"/>
</dbReference>
<dbReference type="GO" id="GO:0016887">
    <property type="term" value="F:ATP hydrolysis activity"/>
    <property type="evidence" value="ECO:0007669"/>
    <property type="project" value="InterPro"/>
</dbReference>
<dbReference type="SUPFAM" id="SSF52540">
    <property type="entry name" value="P-loop containing nucleoside triphosphate hydrolases"/>
    <property type="match status" value="1"/>
</dbReference>
<comment type="subcellular location">
    <subcellularLocation>
        <location evidence="1">Cell membrane</location>
        <topology evidence="1">Multi-pass membrane protein</topology>
    </subcellularLocation>
</comment>
<dbReference type="PROSITE" id="PS50929">
    <property type="entry name" value="ABC_TM1F"/>
    <property type="match status" value="1"/>
</dbReference>
<dbReference type="EMBL" id="VLKH01000003">
    <property type="protein sequence ID" value="TWH81598.1"/>
    <property type="molecule type" value="Genomic_DNA"/>
</dbReference>
<dbReference type="InterPro" id="IPR039421">
    <property type="entry name" value="Type_1_exporter"/>
</dbReference>
<dbReference type="PANTHER" id="PTHR43394:SF1">
    <property type="entry name" value="ATP-BINDING CASSETTE SUB-FAMILY B MEMBER 10, MITOCHONDRIAL"/>
    <property type="match status" value="1"/>
</dbReference>
<evidence type="ECO:0000256" key="2">
    <source>
        <dbReference type="ARBA" id="ARBA00022448"/>
    </source>
</evidence>
<dbReference type="SUPFAM" id="SSF90123">
    <property type="entry name" value="ABC transporter transmembrane region"/>
    <property type="match status" value="1"/>
</dbReference>
<keyword evidence="4 9" id="KW-0812">Transmembrane</keyword>
<feature type="transmembrane region" description="Helical" evidence="9">
    <location>
        <begin position="79"/>
        <end position="100"/>
    </location>
</feature>
<keyword evidence="8 9" id="KW-0472">Membrane</keyword>
<dbReference type="OrthoDB" id="9762778at2"/>
<dbReference type="InterPro" id="IPR017871">
    <property type="entry name" value="ABC_transporter-like_CS"/>
</dbReference>
<gene>
    <name evidence="12" type="ORF">LY60_01352</name>
</gene>
<evidence type="ECO:0000256" key="9">
    <source>
        <dbReference type="SAM" id="Phobius"/>
    </source>
</evidence>
<dbReference type="InterPro" id="IPR003439">
    <property type="entry name" value="ABC_transporter-like_ATP-bd"/>
</dbReference>
<comment type="caution">
    <text evidence="12">The sequence shown here is derived from an EMBL/GenBank/DDBJ whole genome shotgun (WGS) entry which is preliminary data.</text>
</comment>
<dbReference type="GO" id="GO:0005524">
    <property type="term" value="F:ATP binding"/>
    <property type="evidence" value="ECO:0007669"/>
    <property type="project" value="UniProtKB-KW"/>
</dbReference>